<feature type="compositionally biased region" description="Polar residues" evidence="10">
    <location>
        <begin position="45"/>
        <end position="61"/>
    </location>
</feature>
<feature type="compositionally biased region" description="Low complexity" evidence="10">
    <location>
        <begin position="62"/>
        <end position="94"/>
    </location>
</feature>
<comment type="cofactor">
    <cofactor evidence="1 9">
        <name>Mg(2+)</name>
        <dbReference type="ChEBI" id="CHEBI:18420"/>
    </cofactor>
</comment>
<dbReference type="InterPro" id="IPR002156">
    <property type="entry name" value="RNaseH_domain"/>
</dbReference>
<evidence type="ECO:0000256" key="1">
    <source>
        <dbReference type="ARBA" id="ARBA00001946"/>
    </source>
</evidence>
<reference evidence="12 13" key="1">
    <citation type="journal article" date="2011" name="Proc. Natl. Acad. Sci. U.S.A.">
        <title>Comparative genomics of xylose-fermenting fungi for enhanced biofuel production.</title>
        <authorList>
            <person name="Wohlbach D.J."/>
            <person name="Kuo A."/>
            <person name="Sato T.K."/>
            <person name="Potts K.M."/>
            <person name="Salamov A.A."/>
            <person name="LaButti K.M."/>
            <person name="Sun H."/>
            <person name="Clum A."/>
            <person name="Pangilinan J.L."/>
            <person name="Lindquist E.A."/>
            <person name="Lucas S."/>
            <person name="Lapidus A."/>
            <person name="Jin M."/>
            <person name="Gunawan C."/>
            <person name="Balan V."/>
            <person name="Dale B.E."/>
            <person name="Jeffries T.W."/>
            <person name="Zinkel R."/>
            <person name="Barry K.W."/>
            <person name="Grigoriev I.V."/>
            <person name="Gasch A.P."/>
        </authorList>
    </citation>
    <scope>NUCLEOTIDE SEQUENCE [LARGE SCALE GENOMIC DNA]</scope>
    <source>
        <strain evidence="13">NRRL Y-27907 / 11-Y1</strain>
    </source>
</reference>
<comment type="similarity">
    <text evidence="2 9">Belongs to the RNase H family.</text>
</comment>
<dbReference type="Pfam" id="PF01693">
    <property type="entry name" value="Cauli_VI"/>
    <property type="match status" value="1"/>
</dbReference>
<dbReference type="InterPro" id="IPR009027">
    <property type="entry name" value="Ribosomal_bL9/RNase_H1_N"/>
</dbReference>
<accession>G3AUJ7</accession>
<dbReference type="AlphaFoldDB" id="G3AUJ7"/>
<dbReference type="SUPFAM" id="SSF55658">
    <property type="entry name" value="L9 N-domain-like"/>
    <property type="match status" value="1"/>
</dbReference>
<keyword evidence="8 9" id="KW-0460">Magnesium</keyword>
<keyword evidence="5 9" id="KW-0479">Metal-binding</keyword>
<dbReference type="SUPFAM" id="SSF53098">
    <property type="entry name" value="Ribonuclease H-like"/>
    <property type="match status" value="1"/>
</dbReference>
<dbReference type="InterPro" id="IPR011320">
    <property type="entry name" value="RNase_H1_N"/>
</dbReference>
<evidence type="ECO:0000256" key="4">
    <source>
        <dbReference type="ARBA" id="ARBA00022722"/>
    </source>
</evidence>
<dbReference type="InterPro" id="IPR050092">
    <property type="entry name" value="RNase_H"/>
</dbReference>
<dbReference type="PROSITE" id="PS50879">
    <property type="entry name" value="RNASE_H_1"/>
    <property type="match status" value="1"/>
</dbReference>
<feature type="region of interest" description="Disordered" evidence="10">
    <location>
        <begin position="257"/>
        <end position="286"/>
    </location>
</feature>
<organism evidence="13">
    <name type="scientific">Spathaspora passalidarum (strain NRRL Y-27907 / 11-Y1)</name>
    <dbReference type="NCBI Taxonomy" id="619300"/>
    <lineage>
        <taxon>Eukaryota</taxon>
        <taxon>Fungi</taxon>
        <taxon>Dikarya</taxon>
        <taxon>Ascomycota</taxon>
        <taxon>Saccharomycotina</taxon>
        <taxon>Pichiomycetes</taxon>
        <taxon>Debaryomycetaceae</taxon>
        <taxon>Spathaspora</taxon>
    </lineage>
</organism>
<dbReference type="GO" id="GO:0000785">
    <property type="term" value="C:chromatin"/>
    <property type="evidence" value="ECO:0007669"/>
    <property type="project" value="EnsemblFungi"/>
</dbReference>
<dbReference type="InterPro" id="IPR012337">
    <property type="entry name" value="RNaseH-like_sf"/>
</dbReference>
<dbReference type="HOGENOM" id="CLU_030894_0_2_1"/>
<dbReference type="OMA" id="IRSMTEW"/>
<feature type="region of interest" description="Disordered" evidence="10">
    <location>
        <begin position="44"/>
        <end position="111"/>
    </location>
</feature>
<evidence type="ECO:0000256" key="10">
    <source>
        <dbReference type="SAM" id="MobiDB-lite"/>
    </source>
</evidence>
<keyword evidence="6 9" id="KW-0255">Endonuclease</keyword>
<dbReference type="InterPro" id="IPR037056">
    <property type="entry name" value="RNase_H1_N_sf"/>
</dbReference>
<keyword evidence="7 9" id="KW-0378">Hydrolase</keyword>
<dbReference type="eggNOG" id="KOG3752">
    <property type="taxonomic scope" value="Eukaryota"/>
</dbReference>
<dbReference type="Pfam" id="PF00075">
    <property type="entry name" value="RNase_H"/>
    <property type="match status" value="1"/>
</dbReference>
<dbReference type="PIRSF" id="PIRSF036852">
    <property type="entry name" value="Ribonuclease_H1_euk"/>
    <property type="match status" value="1"/>
</dbReference>
<dbReference type="PANTHER" id="PTHR10642:SF30">
    <property type="entry name" value="RIBONUCLEASE H"/>
    <property type="match status" value="1"/>
</dbReference>
<dbReference type="Gene3D" id="3.40.970.10">
    <property type="entry name" value="Ribonuclease H1, N-terminal domain"/>
    <property type="match status" value="1"/>
</dbReference>
<feature type="compositionally biased region" description="Polar residues" evidence="10">
    <location>
        <begin position="95"/>
        <end position="107"/>
    </location>
</feature>
<evidence type="ECO:0000256" key="8">
    <source>
        <dbReference type="ARBA" id="ARBA00022842"/>
    </source>
</evidence>
<dbReference type="GeneID" id="18874728"/>
<name>G3AUJ7_SPAPN</name>
<comment type="catalytic activity">
    <reaction evidence="9">
        <text>Endonucleolytic cleavage to 5'-phosphomonoester.</text>
        <dbReference type="EC" id="3.1.26.4"/>
    </reaction>
</comment>
<dbReference type="KEGG" id="spaa:SPAPADRAFT_63394"/>
<gene>
    <name evidence="12" type="ORF">SPAPADRAFT_63394</name>
</gene>
<dbReference type="FunCoup" id="G3AUJ7">
    <property type="interactions" value="257"/>
</dbReference>
<evidence type="ECO:0000256" key="2">
    <source>
        <dbReference type="ARBA" id="ARBA00005300"/>
    </source>
</evidence>
<evidence type="ECO:0000256" key="7">
    <source>
        <dbReference type="ARBA" id="ARBA00022801"/>
    </source>
</evidence>
<dbReference type="STRING" id="619300.G3AUJ7"/>
<dbReference type="EC" id="3.1.26.4" evidence="3 9"/>
<dbReference type="PANTHER" id="PTHR10642">
    <property type="entry name" value="RIBONUCLEASE H1"/>
    <property type="match status" value="1"/>
</dbReference>
<dbReference type="FunFam" id="3.40.970.10:FF:000001">
    <property type="entry name" value="Ribonuclease H1"/>
    <property type="match status" value="1"/>
</dbReference>
<dbReference type="OrthoDB" id="407198at2759"/>
<dbReference type="GO" id="GO:0000287">
    <property type="term" value="F:magnesium ion binding"/>
    <property type="evidence" value="ECO:0007669"/>
    <property type="project" value="UniProtKB-UniRule"/>
</dbReference>
<proteinExistence type="inferred from homology"/>
<dbReference type="CDD" id="cd09280">
    <property type="entry name" value="RNase_HI_eukaryote_like"/>
    <property type="match status" value="1"/>
</dbReference>
<keyword evidence="4 9" id="KW-0540">Nuclease</keyword>
<evidence type="ECO:0000256" key="5">
    <source>
        <dbReference type="ARBA" id="ARBA00022723"/>
    </source>
</evidence>
<dbReference type="GO" id="GO:0004523">
    <property type="term" value="F:RNA-DNA hybrid ribonuclease activity"/>
    <property type="evidence" value="ECO:0007669"/>
    <property type="project" value="UniProtKB-UniRule"/>
</dbReference>
<dbReference type="InterPro" id="IPR036397">
    <property type="entry name" value="RNaseH_sf"/>
</dbReference>
<dbReference type="InterPro" id="IPR017067">
    <property type="entry name" value="RNase_H1_euk"/>
</dbReference>
<dbReference type="EMBL" id="GL996505">
    <property type="protein sequence ID" value="EGW30553.1"/>
    <property type="molecule type" value="Genomic_DNA"/>
</dbReference>
<evidence type="ECO:0000256" key="3">
    <source>
        <dbReference type="ARBA" id="ARBA00012180"/>
    </source>
</evidence>
<evidence type="ECO:0000259" key="11">
    <source>
        <dbReference type="PROSITE" id="PS50879"/>
    </source>
</evidence>
<dbReference type="InParanoid" id="G3AUJ7"/>
<evidence type="ECO:0000256" key="6">
    <source>
        <dbReference type="ARBA" id="ARBA00022759"/>
    </source>
</evidence>
<dbReference type="Proteomes" id="UP000000709">
    <property type="component" value="Unassembled WGS sequence"/>
</dbReference>
<sequence length="286" mass="31438">MPYYAVAKGNKAGIYNTWDECKAQTNGYSGSVFKKFPTQEAAQEFVNSRSGNNSSTPVQSKSYSSGGSYRSGGSSYSSGGSYRSRGSYSSSGSSHPTISSTSFTVGTTHPAKKTTKEKIYVDGACRGNGKFKSPSAGYGVFYGDKDPRNAAVPLNKVYKGKPTNQRAELYAMNHALENINQELKNNKACRPSEIHSDSKYAIESVTNWSRRWKQEGWKTSQNKDVANADLIKPMVELKEKIDTQYKERSWEPLGFTHVRGHAGNEGNERADQLANLGADAMENNRN</sequence>
<evidence type="ECO:0000313" key="12">
    <source>
        <dbReference type="EMBL" id="EGW30553.1"/>
    </source>
</evidence>
<dbReference type="GO" id="GO:0043137">
    <property type="term" value="P:DNA replication, removal of RNA primer"/>
    <property type="evidence" value="ECO:0007669"/>
    <property type="project" value="TreeGrafter"/>
</dbReference>
<evidence type="ECO:0000256" key="9">
    <source>
        <dbReference type="PIRNR" id="PIRNR036852"/>
    </source>
</evidence>
<protein>
    <recommendedName>
        <fullName evidence="3 9">Ribonuclease H</fullName>
        <shortName evidence="9">RNase H</shortName>
        <ecNumber evidence="3 9">3.1.26.4</ecNumber>
    </recommendedName>
</protein>
<dbReference type="GO" id="GO:0003676">
    <property type="term" value="F:nucleic acid binding"/>
    <property type="evidence" value="ECO:0007669"/>
    <property type="project" value="UniProtKB-UniRule"/>
</dbReference>
<dbReference type="Gene3D" id="3.30.420.10">
    <property type="entry name" value="Ribonuclease H-like superfamily/Ribonuclease H"/>
    <property type="match status" value="1"/>
</dbReference>
<keyword evidence="13" id="KW-1185">Reference proteome</keyword>
<feature type="domain" description="RNase H type-1" evidence="11">
    <location>
        <begin position="113"/>
        <end position="279"/>
    </location>
</feature>
<evidence type="ECO:0000313" key="13">
    <source>
        <dbReference type="Proteomes" id="UP000000709"/>
    </source>
</evidence>
<comment type="function">
    <text evidence="9">Endonuclease that specifically degrades the RNA of RNA-DNA hybrids.</text>
</comment>
<dbReference type="RefSeq" id="XP_007377524.1">
    <property type="nucleotide sequence ID" value="XM_007377462.1"/>
</dbReference>